<organism evidence="1 2">
    <name type="scientific">Marinobacter manganoxydans MnI7-9</name>
    <dbReference type="NCBI Taxonomy" id="1094979"/>
    <lineage>
        <taxon>Bacteria</taxon>
        <taxon>Pseudomonadati</taxon>
        <taxon>Pseudomonadota</taxon>
        <taxon>Gammaproteobacteria</taxon>
        <taxon>Pseudomonadales</taxon>
        <taxon>Marinobacteraceae</taxon>
        <taxon>Marinobacter</taxon>
    </lineage>
</organism>
<evidence type="ECO:0000313" key="2">
    <source>
        <dbReference type="Proteomes" id="UP000003208"/>
    </source>
</evidence>
<dbReference type="InterPro" id="IPR011330">
    <property type="entry name" value="Glyco_hydro/deAcase_b/a-brl"/>
</dbReference>
<name>G6YRL5_9GAMM</name>
<dbReference type="GO" id="GO:0005975">
    <property type="term" value="P:carbohydrate metabolic process"/>
    <property type="evidence" value="ECO:0007669"/>
    <property type="project" value="InterPro"/>
</dbReference>
<evidence type="ECO:0000313" key="1">
    <source>
        <dbReference type="EMBL" id="EHJ05146.1"/>
    </source>
</evidence>
<dbReference type="Proteomes" id="UP000003208">
    <property type="component" value="Unassembled WGS sequence"/>
</dbReference>
<reference evidence="1 2" key="1">
    <citation type="journal article" date="2012" name="J. Bacteriol.">
        <title>Genome sequence of deep-sea manganese-oxidizing bacterium Marinobacter manganoxydans MnI7-9.</title>
        <authorList>
            <person name="Wang H."/>
            <person name="Li H."/>
            <person name="Shao Z."/>
            <person name="Liao S."/>
            <person name="Johnstone L."/>
            <person name="Rensing C."/>
            <person name="Wang G."/>
        </authorList>
    </citation>
    <scope>NUCLEOTIDE SEQUENCE [LARGE SCALE GENOMIC DNA]</scope>
    <source>
        <strain evidence="1 2">MnI7-9</strain>
    </source>
</reference>
<accession>G6YRL5</accession>
<dbReference type="SUPFAM" id="SSF88713">
    <property type="entry name" value="Glycoside hydrolase/deacetylase"/>
    <property type="match status" value="1"/>
</dbReference>
<dbReference type="RefSeq" id="WP_008171902.1">
    <property type="nucleotide sequence ID" value="NZ_AGTR01000027.1"/>
</dbReference>
<dbReference type="AlphaFoldDB" id="G6YRL5"/>
<dbReference type="Gene3D" id="3.20.20.370">
    <property type="entry name" value="Glycoside hydrolase/deacetylase"/>
    <property type="match status" value="1"/>
</dbReference>
<proteinExistence type="predicted"/>
<gene>
    <name evidence="1" type="ORF">KYE_07462</name>
</gene>
<keyword evidence="2" id="KW-1185">Reference proteome</keyword>
<protein>
    <submittedName>
        <fullName evidence="1">WalW protein</fullName>
    </submittedName>
</protein>
<sequence>MRKVYFVLSVDTEEEWDWDGPFPNKVISVENVDHLPAFQGQLNDLGLKTSYFLDYAVMENPHARDLLADLYQSNPGIEYGSHLHPWVTPPIVPVKSEADSHIVNLPIDIVGEQLKSLTSTITELTGRQPTSFRSGRWGINDDILRALADQGYLVDSSIYPFYENDWFSCADYDSWPLAMSYLQTTPELIELPVTAGFNHRPFTRAQRLHKTLEQPAWARFHVIGVLWALMLHRKIYLSPELSTSRDMIALCKEMLQAECPVIHMYLHSSSLLPGSTRYVQSQRDKNRLMKRIESVVDFLRSQCEVEPLAITEAALRLREEGALKDHG</sequence>
<dbReference type="PATRIC" id="fig|1094979.3.peg.1445"/>
<dbReference type="EMBL" id="AGTR01000027">
    <property type="protein sequence ID" value="EHJ05146.1"/>
    <property type="molecule type" value="Genomic_DNA"/>
</dbReference>